<organism evidence="1 2">
    <name type="scientific">Bacteroides stercorirosoris</name>
    <dbReference type="NCBI Taxonomy" id="871324"/>
    <lineage>
        <taxon>Bacteria</taxon>
        <taxon>Pseudomonadati</taxon>
        <taxon>Bacteroidota</taxon>
        <taxon>Bacteroidia</taxon>
        <taxon>Bacteroidales</taxon>
        <taxon>Bacteroidaceae</taxon>
        <taxon>Bacteroides</taxon>
    </lineage>
</organism>
<evidence type="ECO:0000313" key="1">
    <source>
        <dbReference type="EMBL" id="SHI34599.1"/>
    </source>
</evidence>
<dbReference type="Proteomes" id="UP000184192">
    <property type="component" value="Unassembled WGS sequence"/>
</dbReference>
<accession>A0A1M6ADR6</accession>
<protein>
    <submittedName>
        <fullName evidence="1">Uncharacterized protein</fullName>
    </submittedName>
</protein>
<evidence type="ECO:0000313" key="2">
    <source>
        <dbReference type="Proteomes" id="UP000184192"/>
    </source>
</evidence>
<reference evidence="2" key="1">
    <citation type="submission" date="2016-11" db="EMBL/GenBank/DDBJ databases">
        <authorList>
            <person name="Varghese N."/>
            <person name="Submissions S."/>
        </authorList>
    </citation>
    <scope>NUCLEOTIDE SEQUENCE [LARGE SCALE GENOMIC DNA]</scope>
    <source>
        <strain evidence="2">DSM 26884</strain>
    </source>
</reference>
<sequence length="40" mass="4991">MSVHLGQCKYRNYLAKMLLRELLFFYFQFKFTYSYGEIKL</sequence>
<keyword evidence="2" id="KW-1185">Reference proteome</keyword>
<name>A0A1M6ADR6_9BACE</name>
<gene>
    <name evidence="1" type="ORF">SAMN05444350_101199</name>
</gene>
<dbReference type="AlphaFoldDB" id="A0A1M6ADR6"/>
<dbReference type="EMBL" id="FQZN01000001">
    <property type="protein sequence ID" value="SHI34599.1"/>
    <property type="molecule type" value="Genomic_DNA"/>
</dbReference>
<proteinExistence type="predicted"/>